<comment type="subcellular location">
    <subcellularLocation>
        <location evidence="1">Cell membrane</location>
        <topology evidence="1">Multi-pass membrane protein</topology>
    </subcellularLocation>
</comment>
<dbReference type="AlphaFoldDB" id="A0A4S4NL77"/>
<feature type="transmembrane region" description="Helical" evidence="6">
    <location>
        <begin position="430"/>
        <end position="446"/>
    </location>
</feature>
<dbReference type="PANTHER" id="PTHR43478">
    <property type="entry name" value="NA+/H+ ANTIPORTER-RELATED"/>
    <property type="match status" value="1"/>
</dbReference>
<gene>
    <name evidence="8" type="ORF">E4021_07825</name>
</gene>
<feature type="domain" description="Na+/H+ antiporter NhaC-like C-terminal" evidence="7">
    <location>
        <begin position="191"/>
        <end position="494"/>
    </location>
</feature>
<dbReference type="Pfam" id="PF03553">
    <property type="entry name" value="Na_H_antiporter"/>
    <property type="match status" value="1"/>
</dbReference>
<evidence type="ECO:0000256" key="4">
    <source>
        <dbReference type="ARBA" id="ARBA00022989"/>
    </source>
</evidence>
<feature type="transmembrane region" description="Helical" evidence="6">
    <location>
        <begin position="69"/>
        <end position="93"/>
    </location>
</feature>
<name>A0A4S4NL77_9BACT</name>
<sequence>MSETLGFLTLLPPVIAIVLAILTRQVFISLIVGIFLGYVILAGGNPWLGFLDTLQGLVDVFADAGNTRTIMFCALVGALIVFMQRSGGVNGFIESIDRRLRAYENRKDGSSRIVVQLLAWFTGVLVFVESSISVLTVGTLYRPIFDKLGLSREKLAYIADSSSAPSSILIPFNGWGAFIMTLLAAEGFANPFGTMLRALAYNFYAFAALALVPIVVLTGIEWGPMKHAERRARAGKVLNDNAQPVVDESLTSVEAKEGIEHRAFNMVVPIVVMVVCMPFMLAYTGWADARTLLGEGAGAGAMLFQSIGSGSGSTAVLTSVTISILVSMAIYKAQGIFGIRESVDLVLKGIAGLIPLALLMLLAFAIGALCKKLETGIYVSELARGWLSPGLVPFLVFVVTCFIAFSTGTSWGTFAIMIPIAVPMAQEMDANVLMAIAAVLGGGVFGDHCSPISDTTILSSLASATDHIDHVKTQLPYAGLAGGIAASLYLILGLM</sequence>
<proteinExistence type="predicted"/>
<keyword evidence="4 6" id="KW-1133">Transmembrane helix</keyword>
<feature type="transmembrane region" description="Helical" evidence="6">
    <location>
        <begin position="26"/>
        <end position="48"/>
    </location>
</feature>
<keyword evidence="5 6" id="KW-0472">Membrane</keyword>
<evidence type="ECO:0000256" key="3">
    <source>
        <dbReference type="ARBA" id="ARBA00022692"/>
    </source>
</evidence>
<evidence type="ECO:0000256" key="2">
    <source>
        <dbReference type="ARBA" id="ARBA00022475"/>
    </source>
</evidence>
<feature type="transmembrane region" description="Helical" evidence="6">
    <location>
        <begin position="390"/>
        <end position="418"/>
    </location>
</feature>
<feature type="transmembrane region" description="Helical" evidence="6">
    <location>
        <begin position="475"/>
        <end position="494"/>
    </location>
</feature>
<keyword evidence="9" id="KW-1185">Reference proteome</keyword>
<feature type="transmembrane region" description="Helical" evidence="6">
    <location>
        <begin position="113"/>
        <end position="141"/>
    </location>
</feature>
<organism evidence="8 9">
    <name type="scientific">Neolewinella litorea</name>
    <dbReference type="NCBI Taxonomy" id="2562452"/>
    <lineage>
        <taxon>Bacteria</taxon>
        <taxon>Pseudomonadati</taxon>
        <taxon>Bacteroidota</taxon>
        <taxon>Saprospiria</taxon>
        <taxon>Saprospirales</taxon>
        <taxon>Lewinellaceae</taxon>
        <taxon>Neolewinella</taxon>
    </lineage>
</organism>
<keyword evidence="2" id="KW-1003">Cell membrane</keyword>
<dbReference type="OrthoDB" id="9762978at2"/>
<feature type="transmembrane region" description="Helical" evidence="6">
    <location>
        <begin position="266"/>
        <end position="286"/>
    </location>
</feature>
<feature type="transmembrane region" description="Helical" evidence="6">
    <location>
        <begin position="345"/>
        <end position="370"/>
    </location>
</feature>
<accession>A0A4S4NL77</accession>
<evidence type="ECO:0000256" key="5">
    <source>
        <dbReference type="ARBA" id="ARBA00023136"/>
    </source>
</evidence>
<dbReference type="Proteomes" id="UP000308528">
    <property type="component" value="Unassembled WGS sequence"/>
</dbReference>
<dbReference type="PANTHER" id="PTHR43478:SF1">
    <property type="entry name" value="NA+_H+ ANTIPORTER NHAC-LIKE C-TERMINAL DOMAIN-CONTAINING PROTEIN"/>
    <property type="match status" value="1"/>
</dbReference>
<dbReference type="GO" id="GO:0005886">
    <property type="term" value="C:plasma membrane"/>
    <property type="evidence" value="ECO:0007669"/>
    <property type="project" value="UniProtKB-SubCell"/>
</dbReference>
<evidence type="ECO:0000256" key="6">
    <source>
        <dbReference type="SAM" id="Phobius"/>
    </source>
</evidence>
<evidence type="ECO:0000313" key="9">
    <source>
        <dbReference type="Proteomes" id="UP000308528"/>
    </source>
</evidence>
<dbReference type="EMBL" id="SRSF01000002">
    <property type="protein sequence ID" value="THH40629.1"/>
    <property type="molecule type" value="Genomic_DNA"/>
</dbReference>
<protein>
    <submittedName>
        <fullName evidence="8">Sodium:solute symporter</fullName>
    </submittedName>
</protein>
<comment type="caution">
    <text evidence="8">The sequence shown here is derived from an EMBL/GenBank/DDBJ whole genome shotgun (WGS) entry which is preliminary data.</text>
</comment>
<dbReference type="RefSeq" id="WP_136458074.1">
    <property type="nucleotide sequence ID" value="NZ_SRSF01000002.1"/>
</dbReference>
<evidence type="ECO:0000313" key="8">
    <source>
        <dbReference type="EMBL" id="THH40629.1"/>
    </source>
</evidence>
<keyword evidence="3 6" id="KW-0812">Transmembrane</keyword>
<dbReference type="InterPro" id="IPR018461">
    <property type="entry name" value="Na/H_Antiport_NhaC-like_C"/>
</dbReference>
<evidence type="ECO:0000256" key="1">
    <source>
        <dbReference type="ARBA" id="ARBA00004651"/>
    </source>
</evidence>
<reference evidence="8 9" key="1">
    <citation type="submission" date="2019-04" db="EMBL/GenBank/DDBJ databases">
        <title>Lewinella litorea sp. nov., isolated from a marine sand.</title>
        <authorList>
            <person name="Yoon J.-H."/>
        </authorList>
    </citation>
    <scope>NUCLEOTIDE SEQUENCE [LARGE SCALE GENOMIC DNA]</scope>
    <source>
        <strain evidence="8 9">HSMS-39</strain>
    </source>
</reference>
<feature type="transmembrane region" description="Helical" evidence="6">
    <location>
        <begin position="312"/>
        <end position="333"/>
    </location>
</feature>
<feature type="transmembrane region" description="Helical" evidence="6">
    <location>
        <begin position="203"/>
        <end position="223"/>
    </location>
</feature>
<evidence type="ECO:0000259" key="7">
    <source>
        <dbReference type="Pfam" id="PF03553"/>
    </source>
</evidence>